<dbReference type="PRINTS" id="PR00477">
    <property type="entry name" value="PHGLYCKINASE"/>
</dbReference>
<evidence type="ECO:0000256" key="8">
    <source>
        <dbReference type="ARBA" id="ARBA00022679"/>
    </source>
</evidence>
<organism evidence="17 18">
    <name type="scientific">Sorangium cellulosum (strain So ce56)</name>
    <name type="common">Polyangium cellulosum (strain So ce56)</name>
    <dbReference type="NCBI Taxonomy" id="448385"/>
    <lineage>
        <taxon>Bacteria</taxon>
        <taxon>Pseudomonadati</taxon>
        <taxon>Myxococcota</taxon>
        <taxon>Polyangia</taxon>
        <taxon>Polyangiales</taxon>
        <taxon>Polyangiaceae</taxon>
        <taxon>Sorangium</taxon>
    </lineage>
</organism>
<dbReference type="PANTHER" id="PTHR11406">
    <property type="entry name" value="PHOSPHOGLYCERATE KINASE"/>
    <property type="match status" value="1"/>
</dbReference>
<dbReference type="GO" id="GO:0006094">
    <property type="term" value="P:gluconeogenesis"/>
    <property type="evidence" value="ECO:0007669"/>
    <property type="project" value="TreeGrafter"/>
</dbReference>
<dbReference type="FunFam" id="3.40.50.1260:FF:000006">
    <property type="entry name" value="Phosphoglycerate kinase"/>
    <property type="match status" value="1"/>
</dbReference>
<feature type="binding site" evidence="13 14">
    <location>
        <begin position="31"/>
        <end position="33"/>
    </location>
    <ligand>
        <name>substrate</name>
    </ligand>
</feature>
<dbReference type="GO" id="GO:0005829">
    <property type="term" value="C:cytosol"/>
    <property type="evidence" value="ECO:0007669"/>
    <property type="project" value="TreeGrafter"/>
</dbReference>
<keyword evidence="10 13" id="KW-0418">Kinase</keyword>
<evidence type="ECO:0000256" key="4">
    <source>
        <dbReference type="ARBA" id="ARBA00011245"/>
    </source>
</evidence>
<dbReference type="PANTHER" id="PTHR11406:SF23">
    <property type="entry name" value="PHOSPHOGLYCERATE KINASE 1, CHLOROPLASTIC-RELATED"/>
    <property type="match status" value="1"/>
</dbReference>
<accession>A9EY75</accession>
<dbReference type="BioCyc" id="SCEL448385:SCE_RS37640-MONOMER"/>
<dbReference type="Gene3D" id="3.40.50.1260">
    <property type="entry name" value="Phosphoglycerate kinase, N-terminal domain"/>
    <property type="match status" value="2"/>
</dbReference>
<evidence type="ECO:0000256" key="1">
    <source>
        <dbReference type="ARBA" id="ARBA00000642"/>
    </source>
</evidence>
<keyword evidence="8 13" id="KW-0808">Transferase</keyword>
<evidence type="ECO:0000256" key="10">
    <source>
        <dbReference type="ARBA" id="ARBA00022777"/>
    </source>
</evidence>
<proteinExistence type="inferred from homology"/>
<gene>
    <name evidence="13 17" type="primary">pgk</name>
    <name evidence="17" type="ordered locus">sce7349</name>
</gene>
<feature type="binding site" evidence="13 15">
    <location>
        <begin position="361"/>
        <end position="364"/>
    </location>
    <ligand>
        <name>ATP</name>
        <dbReference type="ChEBI" id="CHEBI:30616"/>
    </ligand>
</feature>
<evidence type="ECO:0000256" key="16">
    <source>
        <dbReference type="RuleBase" id="RU000532"/>
    </source>
</evidence>
<feature type="binding site" evidence="13 14">
    <location>
        <begin position="71"/>
        <end position="74"/>
    </location>
    <ligand>
        <name>substrate</name>
    </ligand>
</feature>
<evidence type="ECO:0000256" key="15">
    <source>
        <dbReference type="PIRSR" id="PIRSR000724-2"/>
    </source>
</evidence>
<dbReference type="InterPro" id="IPR036043">
    <property type="entry name" value="Phosphoglycerate_kinase_sf"/>
</dbReference>
<comment type="catalytic activity">
    <reaction evidence="1 13 16">
        <text>(2R)-3-phosphoglycerate + ATP = (2R)-3-phospho-glyceroyl phosphate + ADP</text>
        <dbReference type="Rhea" id="RHEA:14801"/>
        <dbReference type="ChEBI" id="CHEBI:30616"/>
        <dbReference type="ChEBI" id="CHEBI:57604"/>
        <dbReference type="ChEBI" id="CHEBI:58272"/>
        <dbReference type="ChEBI" id="CHEBI:456216"/>
        <dbReference type="EC" id="2.7.2.3"/>
    </reaction>
</comment>
<comment type="similarity">
    <text evidence="3 13 16">Belongs to the phosphoglycerate kinase family.</text>
</comment>
<dbReference type="Pfam" id="PF00162">
    <property type="entry name" value="PGK"/>
    <property type="match status" value="1"/>
</dbReference>
<name>A9EY75_SORC5</name>
<evidence type="ECO:0000256" key="9">
    <source>
        <dbReference type="ARBA" id="ARBA00022741"/>
    </source>
</evidence>
<evidence type="ECO:0000256" key="11">
    <source>
        <dbReference type="ARBA" id="ARBA00022840"/>
    </source>
</evidence>
<dbReference type="RefSeq" id="WP_012239957.1">
    <property type="nucleotide sequence ID" value="NC_010162.1"/>
</dbReference>
<evidence type="ECO:0000256" key="3">
    <source>
        <dbReference type="ARBA" id="ARBA00008982"/>
    </source>
</evidence>
<feature type="binding site" evidence="13">
    <location>
        <position position="163"/>
    </location>
    <ligand>
        <name>substrate</name>
    </ligand>
</feature>
<dbReference type="GO" id="GO:0006096">
    <property type="term" value="P:glycolytic process"/>
    <property type="evidence" value="ECO:0007669"/>
    <property type="project" value="UniProtKB-UniRule"/>
</dbReference>
<dbReference type="GO" id="GO:0004618">
    <property type="term" value="F:phosphoglycerate kinase activity"/>
    <property type="evidence" value="ECO:0007669"/>
    <property type="project" value="UniProtKB-UniRule"/>
</dbReference>
<protein>
    <recommendedName>
        <fullName evidence="6 13">Phosphoglycerate kinase</fullName>
        <ecNumber evidence="5 13">2.7.2.3</ecNumber>
    </recommendedName>
</protein>
<feature type="binding site" evidence="14">
    <location>
        <position position="163"/>
    </location>
    <ligand>
        <name>(2R)-3-phosphoglycerate</name>
        <dbReference type="ChEBI" id="CHEBI:58272"/>
    </ligand>
</feature>
<comment type="pathway">
    <text evidence="2 13">Carbohydrate degradation; glycolysis; pyruvate from D-glyceraldehyde 3-phosphate: step 2/5.</text>
</comment>
<dbReference type="OrthoDB" id="9808460at2"/>
<feature type="binding site" evidence="13 15">
    <location>
        <position position="335"/>
    </location>
    <ligand>
        <name>ATP</name>
        <dbReference type="ChEBI" id="CHEBI:30616"/>
    </ligand>
</feature>
<feature type="binding site" evidence="13">
    <location>
        <position position="48"/>
    </location>
    <ligand>
        <name>substrate</name>
    </ligand>
</feature>
<dbReference type="InterPro" id="IPR015911">
    <property type="entry name" value="Phosphoglycerate_kinase_CS"/>
</dbReference>
<evidence type="ECO:0000256" key="7">
    <source>
        <dbReference type="ARBA" id="ARBA00022490"/>
    </source>
</evidence>
<dbReference type="PROSITE" id="PS00111">
    <property type="entry name" value="PGLYCERATE_KINASE"/>
    <property type="match status" value="1"/>
</dbReference>
<feature type="binding site" evidence="13">
    <location>
        <position position="130"/>
    </location>
    <ligand>
        <name>substrate</name>
    </ligand>
</feature>
<dbReference type="InterPro" id="IPR015824">
    <property type="entry name" value="Phosphoglycerate_kinase_N"/>
</dbReference>
<sequence>MKLTGIRSVEDLAAAGGAAGLSGKRVFIRVDFNVPLDKKTGKITDDSRIREAIPTIKLVMEAGAKVILASHLGRPKPGKTEGLSLEPCGGRLSELTGYEVHLPDDCVGDSPKKVIYDLRAGQICLLENLRFHEEEEKDDEGFARQLAELCDVYVDDAFGAVHRAHASVHALPRLMRERAAGLLLQKELKALTRLVDRPEKPYVAVLGGAKVSDKIDVVEALLNVVDTLCIGGAMANTFLAAQGKNLQKSRIEEDKLPLARTIMSKARDRGIQLLLPVDAVVASSIDATQGEPASVDAIPEGTMALDIGPRSIEQFGQAIERAKTVFWNGPMGLFETPAFSKGTFDVARIMSGASGFTVVGGGDSAAAVKQAGEQIAKGFDHISTGGGASLELIEGKRLPGVEALRSAEVSE</sequence>
<dbReference type="GO" id="GO:0005524">
    <property type="term" value="F:ATP binding"/>
    <property type="evidence" value="ECO:0007669"/>
    <property type="project" value="UniProtKB-KW"/>
</dbReference>
<keyword evidence="7 13" id="KW-0963">Cytoplasm</keyword>
<dbReference type="GO" id="GO:0043531">
    <property type="term" value="F:ADP binding"/>
    <property type="evidence" value="ECO:0007669"/>
    <property type="project" value="TreeGrafter"/>
</dbReference>
<dbReference type="HOGENOM" id="CLU_025427_0_2_7"/>
<evidence type="ECO:0000313" key="17">
    <source>
        <dbReference type="EMBL" id="CAN97518.1"/>
    </source>
</evidence>
<evidence type="ECO:0000256" key="13">
    <source>
        <dbReference type="HAMAP-Rule" id="MF_00145"/>
    </source>
</evidence>
<evidence type="ECO:0000313" key="18">
    <source>
        <dbReference type="Proteomes" id="UP000002139"/>
    </source>
</evidence>
<evidence type="ECO:0000256" key="5">
    <source>
        <dbReference type="ARBA" id="ARBA00013061"/>
    </source>
</evidence>
<feature type="binding site" evidence="13 15">
    <location>
        <position position="214"/>
    </location>
    <ligand>
        <name>ATP</name>
        <dbReference type="ChEBI" id="CHEBI:30616"/>
    </ligand>
</feature>
<dbReference type="HAMAP" id="MF_00145">
    <property type="entry name" value="Phosphoglyc_kinase"/>
    <property type="match status" value="1"/>
</dbReference>
<evidence type="ECO:0000256" key="6">
    <source>
        <dbReference type="ARBA" id="ARBA00016471"/>
    </source>
</evidence>
<dbReference type="AlphaFoldDB" id="A9EY75"/>
<reference evidence="17 18" key="1">
    <citation type="journal article" date="2007" name="Nat. Biotechnol.">
        <title>Complete genome sequence of the myxobacterium Sorangium cellulosum.</title>
        <authorList>
            <person name="Schneiker S."/>
            <person name="Perlova O."/>
            <person name="Kaiser O."/>
            <person name="Gerth K."/>
            <person name="Alici A."/>
            <person name="Altmeyer M.O."/>
            <person name="Bartels D."/>
            <person name="Bekel T."/>
            <person name="Beyer S."/>
            <person name="Bode E."/>
            <person name="Bode H.B."/>
            <person name="Bolten C.J."/>
            <person name="Choudhuri J.V."/>
            <person name="Doss S."/>
            <person name="Elnakady Y.A."/>
            <person name="Frank B."/>
            <person name="Gaigalat L."/>
            <person name="Goesmann A."/>
            <person name="Groeger C."/>
            <person name="Gross F."/>
            <person name="Jelsbak L."/>
            <person name="Jelsbak L."/>
            <person name="Kalinowski J."/>
            <person name="Kegler C."/>
            <person name="Knauber T."/>
            <person name="Konietzny S."/>
            <person name="Kopp M."/>
            <person name="Krause L."/>
            <person name="Krug D."/>
            <person name="Linke B."/>
            <person name="Mahmud T."/>
            <person name="Martinez-Arias R."/>
            <person name="McHardy A.C."/>
            <person name="Merai M."/>
            <person name="Meyer F."/>
            <person name="Mormann S."/>
            <person name="Munoz-Dorado J."/>
            <person name="Perez J."/>
            <person name="Pradella S."/>
            <person name="Rachid S."/>
            <person name="Raddatz G."/>
            <person name="Rosenau F."/>
            <person name="Rueckert C."/>
            <person name="Sasse F."/>
            <person name="Scharfe M."/>
            <person name="Schuster S.C."/>
            <person name="Suen G."/>
            <person name="Treuner-Lange A."/>
            <person name="Velicer G.J."/>
            <person name="Vorholter F.-J."/>
            <person name="Weissman K.J."/>
            <person name="Welch R.D."/>
            <person name="Wenzel S.C."/>
            <person name="Whitworth D.E."/>
            <person name="Wilhelm S."/>
            <person name="Wittmann C."/>
            <person name="Bloecker H."/>
            <person name="Puehler A."/>
            <person name="Mueller R."/>
        </authorList>
    </citation>
    <scope>NUCLEOTIDE SEQUENCE [LARGE SCALE GENOMIC DNA]</scope>
    <source>
        <strain evidence="18">So ce56</strain>
    </source>
</reference>
<dbReference type="FunFam" id="3.40.50.1260:FF:000031">
    <property type="entry name" value="Phosphoglycerate kinase 1"/>
    <property type="match status" value="1"/>
</dbReference>
<feature type="binding site" evidence="14">
    <location>
        <position position="130"/>
    </location>
    <ligand>
        <name>(2R)-3-phosphoglycerate</name>
        <dbReference type="ChEBI" id="CHEBI:58272"/>
    </ligand>
</feature>
<dbReference type="KEGG" id="scl:sce7349"/>
<dbReference type="PIRSF" id="PIRSF000724">
    <property type="entry name" value="Pgk"/>
    <property type="match status" value="1"/>
</dbReference>
<keyword evidence="18" id="KW-1185">Reference proteome</keyword>
<evidence type="ECO:0000256" key="2">
    <source>
        <dbReference type="ARBA" id="ARBA00004838"/>
    </source>
</evidence>
<dbReference type="EC" id="2.7.2.3" evidence="5 13"/>
<dbReference type="InterPro" id="IPR001576">
    <property type="entry name" value="Phosphoglycerate_kinase"/>
</dbReference>
<dbReference type="UniPathway" id="UPA00109">
    <property type="reaction ID" value="UER00185"/>
</dbReference>
<keyword evidence="11 13" id="KW-0067">ATP-binding</keyword>
<evidence type="ECO:0000256" key="12">
    <source>
        <dbReference type="ARBA" id="ARBA00023152"/>
    </source>
</evidence>
<dbReference type="EMBL" id="AM746676">
    <property type="protein sequence ID" value="CAN97518.1"/>
    <property type="molecule type" value="Genomic_DNA"/>
</dbReference>
<evidence type="ECO:0000256" key="14">
    <source>
        <dbReference type="PIRSR" id="PIRSR000724-1"/>
    </source>
</evidence>
<dbReference type="SUPFAM" id="SSF53748">
    <property type="entry name" value="Phosphoglycerate kinase"/>
    <property type="match status" value="1"/>
</dbReference>
<keyword evidence="12 13" id="KW-0324">Glycolysis</keyword>
<dbReference type="STRING" id="448385.sce7349"/>
<dbReference type="Proteomes" id="UP000002139">
    <property type="component" value="Chromosome"/>
</dbReference>
<feature type="binding site" evidence="14">
    <location>
        <position position="48"/>
    </location>
    <ligand>
        <name>(2R)-3-phosphoglycerate</name>
        <dbReference type="ChEBI" id="CHEBI:58272"/>
    </ligand>
</feature>
<comment type="caution">
    <text evidence="13">Lacks conserved residue(s) required for the propagation of feature annotation.</text>
</comment>
<comment type="subcellular location">
    <subcellularLocation>
        <location evidence="13">Cytoplasm</location>
    </subcellularLocation>
</comment>
<keyword evidence="9 13" id="KW-0547">Nucleotide-binding</keyword>
<dbReference type="eggNOG" id="COG0126">
    <property type="taxonomic scope" value="Bacteria"/>
</dbReference>
<comment type="subunit">
    <text evidence="4 13">Monomer.</text>
</comment>